<dbReference type="PANTHER" id="PTHR47332">
    <property type="entry name" value="SET DOMAIN-CONTAINING PROTEIN 5"/>
    <property type="match status" value="1"/>
</dbReference>
<dbReference type="PANTHER" id="PTHR47332:SF2">
    <property type="entry name" value="SET-6"/>
    <property type="match status" value="1"/>
</dbReference>
<name>A0A517LEE4_9PEZI</name>
<dbReference type="InterPro" id="IPR001214">
    <property type="entry name" value="SET_dom"/>
</dbReference>
<evidence type="ECO:0000313" key="3">
    <source>
        <dbReference type="Proteomes" id="UP000316270"/>
    </source>
</evidence>
<dbReference type="InterPro" id="IPR046341">
    <property type="entry name" value="SET_dom_sf"/>
</dbReference>
<organism evidence="2 3">
    <name type="scientific">Venturia effusa</name>
    <dbReference type="NCBI Taxonomy" id="50376"/>
    <lineage>
        <taxon>Eukaryota</taxon>
        <taxon>Fungi</taxon>
        <taxon>Dikarya</taxon>
        <taxon>Ascomycota</taxon>
        <taxon>Pezizomycotina</taxon>
        <taxon>Dothideomycetes</taxon>
        <taxon>Pleosporomycetidae</taxon>
        <taxon>Venturiales</taxon>
        <taxon>Venturiaceae</taxon>
        <taxon>Venturia</taxon>
    </lineage>
</organism>
<reference evidence="2 3" key="1">
    <citation type="submission" date="2019-07" db="EMBL/GenBank/DDBJ databases">
        <title>Finished genome of Venturia effusa.</title>
        <authorList>
            <person name="Young C.A."/>
            <person name="Cox M.P."/>
            <person name="Ganley A.R.D."/>
            <person name="David W.J."/>
        </authorList>
    </citation>
    <scope>NUCLEOTIDE SEQUENCE [LARGE SCALE GENOMIC DNA]</scope>
    <source>
        <strain evidence="3">albino</strain>
    </source>
</reference>
<gene>
    <name evidence="2" type="ORF">FKW77_008881</name>
</gene>
<keyword evidence="3" id="KW-1185">Reference proteome</keyword>
<evidence type="ECO:0000313" key="2">
    <source>
        <dbReference type="EMBL" id="QDS74011.1"/>
    </source>
</evidence>
<dbReference type="STRING" id="50376.A0A517LEE4"/>
<dbReference type="OrthoDB" id="265717at2759"/>
<accession>A0A517LEE4</accession>
<proteinExistence type="predicted"/>
<dbReference type="CDD" id="cd20071">
    <property type="entry name" value="SET_SMYD"/>
    <property type="match status" value="1"/>
</dbReference>
<protein>
    <recommendedName>
        <fullName evidence="1">SET domain-containing protein</fullName>
    </recommendedName>
</protein>
<dbReference type="SUPFAM" id="SSF82199">
    <property type="entry name" value="SET domain"/>
    <property type="match status" value="1"/>
</dbReference>
<dbReference type="EMBL" id="CP042194">
    <property type="protein sequence ID" value="QDS74011.1"/>
    <property type="molecule type" value="Genomic_DNA"/>
</dbReference>
<dbReference type="SMART" id="SM00317">
    <property type="entry name" value="SET"/>
    <property type="match status" value="1"/>
</dbReference>
<dbReference type="Pfam" id="PF00856">
    <property type="entry name" value="SET"/>
    <property type="match status" value="1"/>
</dbReference>
<dbReference type="PROSITE" id="PS50280">
    <property type="entry name" value="SET"/>
    <property type="match status" value="1"/>
</dbReference>
<dbReference type="Gene3D" id="2.170.270.10">
    <property type="entry name" value="SET domain"/>
    <property type="match status" value="1"/>
</dbReference>
<evidence type="ECO:0000259" key="1">
    <source>
        <dbReference type="PROSITE" id="PS50280"/>
    </source>
</evidence>
<sequence length="310" mass="34525">MQRKLYTSFMNDHQRKASNLEPSRQLNVTLAQMPTLYTVLPSPGEGLGCFSIALIPSGTRVLVEKPLFAVREPRSNSAVTHAFSQLSSAEQGRYLALYAQSLANQGDAKVVDIFNSNAWQTEGRTSILPNCARFNHSCIPNASFAWNSRLSSATIHAVVDIPPNTQIRLSYETPYQQLEERRAKLASYGFVCSCPACGSDAEASEMRRTRMVTLDARIRVSKRQHWKADTPKAALELLRLVKEEGLMGEALALAYHDVAVGYVKHGRMDLALRYAAKELEVGIKCHGTDSPYVDTTRTFLKELRGENLEM</sequence>
<feature type="domain" description="SET" evidence="1">
    <location>
        <begin position="35"/>
        <end position="172"/>
    </location>
</feature>
<dbReference type="InterPro" id="IPR053185">
    <property type="entry name" value="SET_domain_protein"/>
</dbReference>
<dbReference type="Proteomes" id="UP000316270">
    <property type="component" value="Chromosome 10"/>
</dbReference>
<dbReference type="AlphaFoldDB" id="A0A517LEE4"/>